<dbReference type="GO" id="GO:0003677">
    <property type="term" value="F:DNA binding"/>
    <property type="evidence" value="ECO:0007669"/>
    <property type="project" value="InterPro"/>
</dbReference>
<reference evidence="11" key="1">
    <citation type="submission" date="2015-07" db="EMBL/GenBank/DDBJ databases">
        <title>Draft Genome Sequences of Anaerolinea thermolimosa IMO-1, Bellilinea caldifistulae GOMI-1, Leptolinea tardivitalis YMTK-2, Levilinea saccharolytica KIBI-1,Longilinea arvoryzae KOME-1, Previously Described as Members of the Anaerolineaceae (Chloroflexi).</title>
        <authorList>
            <person name="Sekiguchi Y."/>
            <person name="Ohashi A."/>
            <person name="Matsuura N."/>
            <person name="Tourlousse M.D."/>
        </authorList>
    </citation>
    <scope>NUCLEOTIDE SEQUENCE [LARGE SCALE GENOMIC DNA]</scope>
    <source>
        <strain evidence="11">KOME-1</strain>
    </source>
</reference>
<dbReference type="STRING" id="360412.LARV_00628"/>
<dbReference type="InterPro" id="IPR008921">
    <property type="entry name" value="DNA_pol3_clamp-load_cplx_C"/>
</dbReference>
<dbReference type="Gene3D" id="1.10.8.60">
    <property type="match status" value="1"/>
</dbReference>
<dbReference type="AlphaFoldDB" id="A0A0S7BFN0"/>
<gene>
    <name evidence="11" type="ORF">LARV_00628</name>
</gene>
<name>A0A0S7BFN0_9CHLR</name>
<comment type="similarity">
    <text evidence="7">Belongs to the DNA polymerase HolA subunit family.</text>
</comment>
<dbReference type="SUPFAM" id="SSF48019">
    <property type="entry name" value="post-AAA+ oligomerization domain-like"/>
    <property type="match status" value="1"/>
</dbReference>
<dbReference type="NCBIfam" id="TIGR01128">
    <property type="entry name" value="holA"/>
    <property type="match status" value="1"/>
</dbReference>
<evidence type="ECO:0000256" key="8">
    <source>
        <dbReference type="ARBA" id="ARBA00049244"/>
    </source>
</evidence>
<evidence type="ECO:0000256" key="3">
    <source>
        <dbReference type="ARBA" id="ARBA00022679"/>
    </source>
</evidence>
<keyword evidence="5" id="KW-0235">DNA replication</keyword>
<comment type="catalytic activity">
    <reaction evidence="8">
        <text>DNA(n) + a 2'-deoxyribonucleoside 5'-triphosphate = DNA(n+1) + diphosphate</text>
        <dbReference type="Rhea" id="RHEA:22508"/>
        <dbReference type="Rhea" id="RHEA-COMP:17339"/>
        <dbReference type="Rhea" id="RHEA-COMP:17340"/>
        <dbReference type="ChEBI" id="CHEBI:33019"/>
        <dbReference type="ChEBI" id="CHEBI:61560"/>
        <dbReference type="ChEBI" id="CHEBI:173112"/>
        <dbReference type="EC" id="2.7.7.7"/>
    </reaction>
</comment>
<dbReference type="InterPro" id="IPR010372">
    <property type="entry name" value="DNA_pol3_delta_N"/>
</dbReference>
<dbReference type="InterPro" id="IPR027417">
    <property type="entry name" value="P-loop_NTPase"/>
</dbReference>
<protein>
    <recommendedName>
        <fullName evidence="2">DNA polymerase III subunit delta</fullName>
        <ecNumber evidence="1">2.7.7.7</ecNumber>
    </recommendedName>
</protein>
<evidence type="ECO:0000313" key="11">
    <source>
        <dbReference type="EMBL" id="GAP12888.1"/>
    </source>
</evidence>
<dbReference type="Proteomes" id="UP000055060">
    <property type="component" value="Unassembled WGS sequence"/>
</dbReference>
<dbReference type="InterPro" id="IPR005790">
    <property type="entry name" value="DNA_polIII_delta"/>
</dbReference>
<feature type="domain" description="DNA polymerase III delta N-terminal" evidence="9">
    <location>
        <begin position="14"/>
        <end position="110"/>
    </location>
</feature>
<keyword evidence="3" id="KW-0808">Transferase</keyword>
<dbReference type="EC" id="2.7.7.7" evidence="1"/>
<evidence type="ECO:0000256" key="2">
    <source>
        <dbReference type="ARBA" id="ARBA00017703"/>
    </source>
</evidence>
<dbReference type="OrthoDB" id="9775929at2"/>
<evidence type="ECO:0000256" key="1">
    <source>
        <dbReference type="ARBA" id="ARBA00012417"/>
    </source>
</evidence>
<dbReference type="Pfam" id="PF21694">
    <property type="entry name" value="DNA_pol3_delta_C"/>
    <property type="match status" value="1"/>
</dbReference>
<evidence type="ECO:0000256" key="7">
    <source>
        <dbReference type="ARBA" id="ARBA00034754"/>
    </source>
</evidence>
<dbReference type="GO" id="GO:0003887">
    <property type="term" value="F:DNA-directed DNA polymerase activity"/>
    <property type="evidence" value="ECO:0007669"/>
    <property type="project" value="UniProtKB-KW"/>
</dbReference>
<dbReference type="RefSeq" id="WP_075072273.1">
    <property type="nucleotide sequence ID" value="NZ_DF967972.1"/>
</dbReference>
<organism evidence="11">
    <name type="scientific">Longilinea arvoryzae</name>
    <dbReference type="NCBI Taxonomy" id="360412"/>
    <lineage>
        <taxon>Bacteria</taxon>
        <taxon>Bacillati</taxon>
        <taxon>Chloroflexota</taxon>
        <taxon>Anaerolineae</taxon>
        <taxon>Anaerolineales</taxon>
        <taxon>Anaerolineaceae</taxon>
        <taxon>Longilinea</taxon>
    </lineage>
</organism>
<evidence type="ECO:0000259" key="9">
    <source>
        <dbReference type="Pfam" id="PF06144"/>
    </source>
</evidence>
<keyword evidence="4" id="KW-0548">Nucleotidyltransferase</keyword>
<keyword evidence="6" id="KW-0239">DNA-directed DNA polymerase</keyword>
<feature type="domain" description="DNA polymerase III delta subunit-like C-terminal" evidence="10">
    <location>
        <begin position="217"/>
        <end position="332"/>
    </location>
</feature>
<evidence type="ECO:0000259" key="10">
    <source>
        <dbReference type="Pfam" id="PF21694"/>
    </source>
</evidence>
<dbReference type="GO" id="GO:0009360">
    <property type="term" value="C:DNA polymerase III complex"/>
    <property type="evidence" value="ECO:0007669"/>
    <property type="project" value="InterPro"/>
</dbReference>
<dbReference type="EMBL" id="DF967972">
    <property type="protein sequence ID" value="GAP12888.1"/>
    <property type="molecule type" value="Genomic_DNA"/>
</dbReference>
<dbReference type="GO" id="GO:0006261">
    <property type="term" value="P:DNA-templated DNA replication"/>
    <property type="evidence" value="ECO:0007669"/>
    <property type="project" value="TreeGrafter"/>
</dbReference>
<evidence type="ECO:0000256" key="5">
    <source>
        <dbReference type="ARBA" id="ARBA00022705"/>
    </source>
</evidence>
<proteinExistence type="inferred from homology"/>
<dbReference type="Gene3D" id="3.40.50.300">
    <property type="entry name" value="P-loop containing nucleotide triphosphate hydrolases"/>
    <property type="match status" value="1"/>
</dbReference>
<dbReference type="SUPFAM" id="SSF52540">
    <property type="entry name" value="P-loop containing nucleoside triphosphate hydrolases"/>
    <property type="match status" value="1"/>
</dbReference>
<dbReference type="PANTHER" id="PTHR34388">
    <property type="entry name" value="DNA POLYMERASE III SUBUNIT DELTA"/>
    <property type="match status" value="1"/>
</dbReference>
<dbReference type="PANTHER" id="PTHR34388:SF1">
    <property type="entry name" value="DNA POLYMERASE III SUBUNIT DELTA"/>
    <property type="match status" value="1"/>
</dbReference>
<evidence type="ECO:0000313" key="12">
    <source>
        <dbReference type="Proteomes" id="UP000055060"/>
    </source>
</evidence>
<evidence type="ECO:0000256" key="4">
    <source>
        <dbReference type="ARBA" id="ARBA00022695"/>
    </source>
</evidence>
<dbReference type="InterPro" id="IPR048466">
    <property type="entry name" value="DNA_pol3_delta-like_C"/>
</dbReference>
<dbReference type="Gene3D" id="1.20.272.10">
    <property type="match status" value="1"/>
</dbReference>
<keyword evidence="12" id="KW-1185">Reference proteome</keyword>
<accession>A0A0S7BFN0</accession>
<evidence type="ECO:0000256" key="6">
    <source>
        <dbReference type="ARBA" id="ARBA00022932"/>
    </source>
</evidence>
<dbReference type="Pfam" id="PF06144">
    <property type="entry name" value="DNA_pol3_delta"/>
    <property type="match status" value="1"/>
</dbReference>
<sequence length="335" mass="36780">MDSPAPGAEKPCIFLLFGDDTHAMESFVHGMIARMGDPGMAELNTTHLDGKIASDEDLRTAVSSLPFLGDRRLVILNHPLARTQGAEGKKRFLALLDEVPPFTALVLLVEDQPFRGDWDTLRAGHWLRKWVAEAGPRALERVCGLPTPGDMPGWIQKEVRKQGGTISPEAARALAAAVETNTELATQEITKLLTYVDGKRAVEAEDVDLLCAPMGQGNIFDLVDAAAEGRTANALRELHTLLEFQDPLLVFGMLTRQYRLLIQAREILDAGGGAGEIAREMNQRDFVANKLVRQARRFSMNDLKAVYHRLLQLDEDSKSGQNDLMTGLDIFVAGA</sequence>